<dbReference type="PROSITE" id="PS51048">
    <property type="entry name" value="SGS"/>
    <property type="match status" value="1"/>
</dbReference>
<feature type="domain" description="SGS" evidence="1">
    <location>
        <begin position="50"/>
        <end position="127"/>
    </location>
</feature>
<gene>
    <name evidence="2" type="ORF">VCUG_01006</name>
</gene>
<reference evidence="3" key="1">
    <citation type="submission" date="2011-03" db="EMBL/GenBank/DDBJ databases">
        <title>The genome sequence of Vavraia culicis strain floridensis.</title>
        <authorList>
            <consortium name="The Broad Institute Genome Sequencing Platform"/>
            <person name="Cuomo C."/>
            <person name="Becnel J."/>
            <person name="Sanscrainte N."/>
            <person name="Young S.K."/>
            <person name="Zeng Q."/>
            <person name="Gargeya S."/>
            <person name="Fitzgerald M."/>
            <person name="Haas B."/>
            <person name="Abouelleil A."/>
            <person name="Alvarado L."/>
            <person name="Arachchi H.M."/>
            <person name="Berlin A."/>
            <person name="Chapman S.B."/>
            <person name="Gearin G."/>
            <person name="Goldberg J."/>
            <person name="Griggs A."/>
            <person name="Gujja S."/>
            <person name="Hansen M."/>
            <person name="Heiman D."/>
            <person name="Howarth C."/>
            <person name="Larimer J."/>
            <person name="Lui A."/>
            <person name="MacDonald P.J.P."/>
            <person name="McCowen C."/>
            <person name="Montmayeur A."/>
            <person name="Murphy C."/>
            <person name="Neiman D."/>
            <person name="Pearson M."/>
            <person name="Priest M."/>
            <person name="Roberts A."/>
            <person name="Saif S."/>
            <person name="Shea T."/>
            <person name="Sisk P."/>
            <person name="Stolte C."/>
            <person name="Sykes S."/>
            <person name="Wortman J."/>
            <person name="Nusbaum C."/>
            <person name="Birren B."/>
        </authorList>
    </citation>
    <scope>NUCLEOTIDE SEQUENCE [LARGE SCALE GENOMIC DNA]</scope>
    <source>
        <strain evidence="3">floridensis</strain>
    </source>
</reference>
<dbReference type="Proteomes" id="UP000011081">
    <property type="component" value="Unassembled WGS sequence"/>
</dbReference>
<dbReference type="InterPro" id="IPR044563">
    <property type="entry name" value="Sgt1-like"/>
</dbReference>
<dbReference type="InterPro" id="IPR007699">
    <property type="entry name" value="SGS_dom"/>
</dbReference>
<dbReference type="RefSeq" id="XP_008074026.1">
    <property type="nucleotide sequence ID" value="XM_008075835.1"/>
</dbReference>
<dbReference type="AlphaFoldDB" id="L2GV28"/>
<dbReference type="HOGENOM" id="CLU_1972131_0_0_1"/>
<dbReference type="PANTHER" id="PTHR45862">
    <property type="entry name" value="PROTEIN SGT1 HOMOLOG"/>
    <property type="match status" value="1"/>
</dbReference>
<accession>L2GV28</accession>
<proteinExistence type="predicted"/>
<dbReference type="EMBL" id="GL877417">
    <property type="protein sequence ID" value="ELA47474.1"/>
    <property type="molecule type" value="Genomic_DNA"/>
</dbReference>
<dbReference type="InParanoid" id="L2GV28"/>
<sequence length="127" mass="14647">MKLYDWHQSQSHVYIRPYTPITVTPSSISTPSHTHALYKCVTSVALSNGVYVLQKDMKEMWPCLTVEIRDDVRDASVDNEKEDSLDELLVRLYRDGDDERKRAMDKSFCESSGTVLSTDWESVKNKK</sequence>
<evidence type="ECO:0000259" key="1">
    <source>
        <dbReference type="PROSITE" id="PS51048"/>
    </source>
</evidence>
<evidence type="ECO:0000313" key="2">
    <source>
        <dbReference type="EMBL" id="ELA47474.1"/>
    </source>
</evidence>
<protein>
    <recommendedName>
        <fullName evidence="1">SGS domain-containing protein</fullName>
    </recommendedName>
</protein>
<dbReference type="GeneID" id="19878888"/>
<organism evidence="2 3">
    <name type="scientific">Vavraia culicis (isolate floridensis)</name>
    <name type="common">Microsporidian parasite</name>
    <dbReference type="NCBI Taxonomy" id="948595"/>
    <lineage>
        <taxon>Eukaryota</taxon>
        <taxon>Fungi</taxon>
        <taxon>Fungi incertae sedis</taxon>
        <taxon>Microsporidia</taxon>
        <taxon>Pleistophoridae</taxon>
        <taxon>Vavraia</taxon>
    </lineage>
</organism>
<dbReference type="GO" id="GO:0051087">
    <property type="term" value="F:protein-folding chaperone binding"/>
    <property type="evidence" value="ECO:0007669"/>
    <property type="project" value="InterPro"/>
</dbReference>
<dbReference type="OrthoDB" id="1898560at2759"/>
<dbReference type="STRING" id="948595.L2GV28"/>
<name>L2GV28_VAVCU</name>
<dbReference type="SUPFAM" id="SSF49764">
    <property type="entry name" value="HSP20-like chaperones"/>
    <property type="match status" value="1"/>
</dbReference>
<keyword evidence="3" id="KW-1185">Reference proteome</keyword>
<dbReference type="InterPro" id="IPR008978">
    <property type="entry name" value="HSP20-like_chaperone"/>
</dbReference>
<dbReference type="OMA" id="DMKEMWP"/>
<dbReference type="VEuPathDB" id="MicrosporidiaDB:VCUG_01006"/>
<evidence type="ECO:0000313" key="3">
    <source>
        <dbReference type="Proteomes" id="UP000011081"/>
    </source>
</evidence>
<dbReference type="Pfam" id="PF05002">
    <property type="entry name" value="SGS"/>
    <property type="match status" value="1"/>
</dbReference>